<dbReference type="OrthoDB" id="37397at2759"/>
<evidence type="ECO:0000256" key="1">
    <source>
        <dbReference type="ARBA" id="ARBA00022741"/>
    </source>
</evidence>
<dbReference type="GO" id="GO:0016459">
    <property type="term" value="C:myosin complex"/>
    <property type="evidence" value="ECO:0007669"/>
    <property type="project" value="UniProtKB-KW"/>
</dbReference>
<accession>A0A9K3KG18</accession>
<dbReference type="PANTHER" id="PTHR13140">
    <property type="entry name" value="MYOSIN"/>
    <property type="match status" value="1"/>
</dbReference>
<dbReference type="SMART" id="SM00242">
    <property type="entry name" value="MYSc"/>
    <property type="match status" value="1"/>
</dbReference>
<feature type="region of interest" description="Disordered" evidence="5">
    <location>
        <begin position="651"/>
        <end position="670"/>
    </location>
</feature>
<feature type="binding site" evidence="3">
    <location>
        <begin position="191"/>
        <end position="198"/>
    </location>
    <ligand>
        <name>ATP</name>
        <dbReference type="ChEBI" id="CHEBI:30616"/>
    </ligand>
</feature>
<dbReference type="AlphaFoldDB" id="A0A9K3KG18"/>
<evidence type="ECO:0000256" key="4">
    <source>
        <dbReference type="SAM" id="Coils"/>
    </source>
</evidence>
<dbReference type="PROSITE" id="PS50096">
    <property type="entry name" value="IQ"/>
    <property type="match status" value="2"/>
</dbReference>
<dbReference type="GO" id="GO:0051015">
    <property type="term" value="F:actin filament binding"/>
    <property type="evidence" value="ECO:0007669"/>
    <property type="project" value="TreeGrafter"/>
</dbReference>
<dbReference type="Pfam" id="PF00063">
    <property type="entry name" value="Myosin_head"/>
    <property type="match status" value="1"/>
</dbReference>
<sequence length="1198" mass="135347">MTKKKNNQVYVYILDKEFCWVPALLVEQSKEKATVVVTDYKSEIEITGSNDPPPGRSTKTVTVKLKDYPNSVLPLQNVVANNHNVKPVADMIDLSFLHEAAILYNLKARHIQSLPYTRTGDIVIAVNPYKWLNKLYSEENRTHYSRTLVWEAAKKDCDPRIDLPPHVYESSALAYKGLAISGVDQSILVSGESGAGKTETVKICMNHLASVVQQEHTVLDHDTASLDMNVITKVLDSNPLLEAFGNAKTRRNDNSSRFGKFIQLQFEQGHVNPQHLTLKGSECQVYLLEKSRVVHHDDEIERTFHIFYQLLAAPDPVKTKFWKHLQGKDNTHFRYVGPTDTHSIEGVNDSDQFEKTIQSLSLIGIDGETLKTFLQAICVVLQLGNLTFAEDAKDSDHSVIASTNELQILGTLMGISVDKLSATLTTRLVKVRHEETVVPLSPESAKESTDALAKQLYDRIFLWLVRSINEATTAGGDLESYGHIGLLDIFGFESFPVNSFEQLCINFANEALQAKFTNDVFVSVYAEYKEEGIRLEEITYDDNTHVLDLIQNRTGLLAMLNEECIRPNGSDSGFVNKALHSNSKSPALIIPRIKTSDVEFGIRHYAGDVMYDATGFVTKNQDTLPTDLMECAQSSTNEIIAKEIAKTTTSACSQNAKSSKGSPRRKQSNLVAPTAWTKYKSSLDHLMKNLRKSQSRYIRCVKPNSLKKPAIMEHSLTLQQLRSSGVISAVTLARSAFPNRLEHTLILNRFMFLLPSKHRRKWKSLDLHDPEDQKDASEMLLTHALEPLLGENGVKAFVIGRSKAYFRGGALEYLESMRLKALETPATKIQAVFRGHLARTVVERRRKKEQQEMYNFYNGRAALIQSMVRMWLAQKERDKLYVKLIKAQAKALKKQKKQKKLDNAAITIQRHLRGSYIRRRYAAVFAKLKERLSLLDKIDRIQKKINKMKKNRQKELEQAQRGIDIDHGRDIWEASQLHIEDIELSEAAQAIELLQGEHKELQIKLKTQDAVLKPLQKNFDKLMEENKKLREDFQQAHERNERTKKANQDLITRHEDMEKQTAKLKEELANLSKMYAPAANGRLDFQMGLNDILEMIRDRCDDGELVEEVFNLGQQVHNAASEMQAEANAKYEQNVLNSPENVKRRLRSGGTPKTPNIASARSRRNILHASLGKIGSPGLGSSTGSIGKEKKVAGGHKL</sequence>
<dbReference type="CDD" id="cd23767">
    <property type="entry name" value="IQCD"/>
    <property type="match status" value="1"/>
</dbReference>
<dbReference type="GO" id="GO:0005737">
    <property type="term" value="C:cytoplasm"/>
    <property type="evidence" value="ECO:0007669"/>
    <property type="project" value="TreeGrafter"/>
</dbReference>
<dbReference type="GO" id="GO:0005524">
    <property type="term" value="F:ATP binding"/>
    <property type="evidence" value="ECO:0007669"/>
    <property type="project" value="UniProtKB-UniRule"/>
</dbReference>
<keyword evidence="3" id="KW-0518">Myosin</keyword>
<feature type="compositionally biased region" description="Polar residues" evidence="5">
    <location>
        <begin position="651"/>
        <end position="661"/>
    </location>
</feature>
<proteinExistence type="inferred from homology"/>
<feature type="coiled-coil region" evidence="4">
    <location>
        <begin position="931"/>
        <end position="958"/>
    </location>
</feature>
<evidence type="ECO:0000313" key="7">
    <source>
        <dbReference type="EMBL" id="KAG7343013.1"/>
    </source>
</evidence>
<protein>
    <submittedName>
        <fullName evidence="7">Myosin head motor domain containing protein</fullName>
    </submittedName>
</protein>
<dbReference type="SMART" id="SM00015">
    <property type="entry name" value="IQ"/>
    <property type="match status" value="3"/>
</dbReference>
<evidence type="ECO:0000256" key="2">
    <source>
        <dbReference type="ARBA" id="ARBA00022840"/>
    </source>
</evidence>
<comment type="similarity">
    <text evidence="3">Belongs to the TRAFAC class myosin-kinesin ATPase superfamily. Myosin family.</text>
</comment>
<feature type="domain" description="Myosin motor" evidence="6">
    <location>
        <begin position="86"/>
        <end position="819"/>
    </location>
</feature>
<evidence type="ECO:0000313" key="8">
    <source>
        <dbReference type="Proteomes" id="UP000693970"/>
    </source>
</evidence>
<keyword evidence="4" id="KW-0175">Coiled coil</keyword>
<organism evidence="7 8">
    <name type="scientific">Nitzschia inconspicua</name>
    <dbReference type="NCBI Taxonomy" id="303405"/>
    <lineage>
        <taxon>Eukaryota</taxon>
        <taxon>Sar</taxon>
        <taxon>Stramenopiles</taxon>
        <taxon>Ochrophyta</taxon>
        <taxon>Bacillariophyta</taxon>
        <taxon>Bacillariophyceae</taxon>
        <taxon>Bacillariophycidae</taxon>
        <taxon>Bacillariales</taxon>
        <taxon>Bacillariaceae</taxon>
        <taxon>Nitzschia</taxon>
    </lineage>
</organism>
<keyword evidence="1 3" id="KW-0547">Nucleotide-binding</keyword>
<dbReference type="CDD" id="cd00124">
    <property type="entry name" value="MYSc"/>
    <property type="match status" value="1"/>
</dbReference>
<reference evidence="7" key="1">
    <citation type="journal article" date="2021" name="Sci. Rep.">
        <title>Diploid genomic architecture of Nitzschia inconspicua, an elite biomass production diatom.</title>
        <authorList>
            <person name="Oliver A."/>
            <person name="Podell S."/>
            <person name="Pinowska A."/>
            <person name="Traller J.C."/>
            <person name="Smith S.R."/>
            <person name="McClure R."/>
            <person name="Beliaev A."/>
            <person name="Bohutskyi P."/>
            <person name="Hill E.A."/>
            <person name="Rabines A."/>
            <person name="Zheng H."/>
            <person name="Allen L.Z."/>
            <person name="Kuo A."/>
            <person name="Grigoriev I.V."/>
            <person name="Allen A.E."/>
            <person name="Hazlebeck D."/>
            <person name="Allen E.E."/>
        </authorList>
    </citation>
    <scope>NUCLEOTIDE SEQUENCE</scope>
    <source>
        <strain evidence="7">Hildebrandi</strain>
    </source>
</reference>
<keyword evidence="3" id="KW-0505">Motor protein</keyword>
<dbReference type="GO" id="GO:0007015">
    <property type="term" value="P:actin filament organization"/>
    <property type="evidence" value="ECO:0007669"/>
    <property type="project" value="TreeGrafter"/>
</dbReference>
<evidence type="ECO:0000259" key="6">
    <source>
        <dbReference type="PROSITE" id="PS51456"/>
    </source>
</evidence>
<keyword evidence="8" id="KW-1185">Reference proteome</keyword>
<dbReference type="Pfam" id="PF00612">
    <property type="entry name" value="IQ"/>
    <property type="match status" value="2"/>
</dbReference>
<dbReference type="EMBL" id="JAGRRH010000024">
    <property type="protein sequence ID" value="KAG7343013.1"/>
    <property type="molecule type" value="Genomic_DNA"/>
</dbReference>
<evidence type="ECO:0000256" key="3">
    <source>
        <dbReference type="PROSITE-ProRule" id="PRU00782"/>
    </source>
</evidence>
<dbReference type="PROSITE" id="PS51456">
    <property type="entry name" value="MYOSIN_MOTOR"/>
    <property type="match status" value="1"/>
</dbReference>
<dbReference type="GO" id="GO:0016020">
    <property type="term" value="C:membrane"/>
    <property type="evidence" value="ECO:0007669"/>
    <property type="project" value="TreeGrafter"/>
</dbReference>
<feature type="region of interest" description="Actin-binding" evidence="3">
    <location>
        <begin position="683"/>
        <end position="705"/>
    </location>
</feature>
<feature type="coiled-coil region" evidence="4">
    <location>
        <begin position="984"/>
        <end position="1074"/>
    </location>
</feature>
<keyword evidence="3" id="KW-0009">Actin-binding</keyword>
<dbReference type="Proteomes" id="UP000693970">
    <property type="component" value="Unassembled WGS sequence"/>
</dbReference>
<name>A0A9K3KG18_9STRA</name>
<comment type="caution">
    <text evidence="7">The sequence shown here is derived from an EMBL/GenBank/DDBJ whole genome shotgun (WGS) entry which is preliminary data.</text>
</comment>
<gene>
    <name evidence="7" type="ORF">IV203_020958</name>
</gene>
<dbReference type="InterPro" id="IPR001609">
    <property type="entry name" value="Myosin_head_motor_dom-like"/>
</dbReference>
<feature type="region of interest" description="Disordered" evidence="5">
    <location>
        <begin position="1139"/>
        <end position="1198"/>
    </location>
</feature>
<dbReference type="PANTHER" id="PTHR13140:SF706">
    <property type="entry name" value="DILUTE CLASS UNCONVENTIONAL MYOSIN, ISOFORM C"/>
    <property type="match status" value="1"/>
</dbReference>
<evidence type="ECO:0000256" key="5">
    <source>
        <dbReference type="SAM" id="MobiDB-lite"/>
    </source>
</evidence>
<keyword evidence="2 3" id="KW-0067">ATP-binding</keyword>
<dbReference type="InterPro" id="IPR000048">
    <property type="entry name" value="IQ_motif_EF-hand-BS"/>
</dbReference>
<dbReference type="GO" id="GO:0000146">
    <property type="term" value="F:microfilament motor activity"/>
    <property type="evidence" value="ECO:0007669"/>
    <property type="project" value="TreeGrafter"/>
</dbReference>
<reference evidence="7" key="2">
    <citation type="submission" date="2021-04" db="EMBL/GenBank/DDBJ databases">
        <authorList>
            <person name="Podell S."/>
        </authorList>
    </citation>
    <scope>NUCLEOTIDE SEQUENCE</scope>
    <source>
        <strain evidence="7">Hildebrandi</strain>
    </source>
</reference>